<dbReference type="SMART" id="SM00054">
    <property type="entry name" value="EFh"/>
    <property type="match status" value="4"/>
</dbReference>
<dbReference type="GO" id="GO:0005509">
    <property type="term" value="F:calcium ion binding"/>
    <property type="evidence" value="ECO:0007669"/>
    <property type="project" value="InterPro"/>
</dbReference>
<dbReference type="OrthoDB" id="7356823at2"/>
<feature type="domain" description="EF-hand" evidence="2">
    <location>
        <begin position="57"/>
        <end position="92"/>
    </location>
</feature>
<dbReference type="GO" id="GO:0005829">
    <property type="term" value="C:cytosol"/>
    <property type="evidence" value="ECO:0007669"/>
    <property type="project" value="TreeGrafter"/>
</dbReference>
<dbReference type="EMBL" id="CP017717">
    <property type="protein sequence ID" value="AQZ66399.1"/>
    <property type="molecule type" value="Genomic_DNA"/>
</dbReference>
<evidence type="ECO:0000256" key="1">
    <source>
        <dbReference type="ARBA" id="ARBA00022837"/>
    </source>
</evidence>
<dbReference type="PROSITE" id="PS00018">
    <property type="entry name" value="EF_HAND_1"/>
    <property type="match status" value="3"/>
</dbReference>
<dbReference type="CDD" id="cd00051">
    <property type="entry name" value="EFh"/>
    <property type="match status" value="2"/>
</dbReference>
<dbReference type="Pfam" id="PF13833">
    <property type="entry name" value="EF-hand_8"/>
    <property type="match status" value="1"/>
</dbReference>
<dbReference type="RefSeq" id="WP_080042680.1">
    <property type="nucleotide sequence ID" value="NZ_CP017717.1"/>
</dbReference>
<reference evidence="4" key="1">
    <citation type="journal article" date="2017" name="Med. Chem. Commun.">
        <title>Nonomuraea sp. ATCC 55076 harbours the largest actinomycete chromosome to date and the kistamicin biosynthetic gene cluster.</title>
        <authorList>
            <person name="Nazari B."/>
            <person name="Forneris C.C."/>
            <person name="Gibson M.I."/>
            <person name="Moon K."/>
            <person name="Schramma K.R."/>
            <person name="Seyedsayamdost M.R."/>
        </authorList>
    </citation>
    <scope>NUCLEOTIDE SEQUENCE [LARGE SCALE GENOMIC DNA]</scope>
    <source>
        <strain evidence="4">ATCC 55076</strain>
    </source>
</reference>
<dbReference type="PANTHER" id="PTHR19972:SF10">
    <property type="entry name" value="CALBINDIN-32"/>
    <property type="match status" value="1"/>
</dbReference>
<feature type="domain" description="EF-hand" evidence="2">
    <location>
        <begin position="134"/>
        <end position="169"/>
    </location>
</feature>
<feature type="domain" description="EF-hand" evidence="2">
    <location>
        <begin position="6"/>
        <end position="41"/>
    </location>
</feature>
<dbReference type="STRING" id="1909395.BKM31_37555"/>
<evidence type="ECO:0000313" key="3">
    <source>
        <dbReference type="EMBL" id="AQZ66399.1"/>
    </source>
</evidence>
<protein>
    <submittedName>
        <fullName evidence="3">Calcium-binding protein</fullName>
    </submittedName>
</protein>
<dbReference type="InterPro" id="IPR011992">
    <property type="entry name" value="EF-hand-dom_pair"/>
</dbReference>
<keyword evidence="4" id="KW-1185">Reference proteome</keyword>
<keyword evidence="1" id="KW-0106">Calcium</keyword>
<evidence type="ECO:0000259" key="2">
    <source>
        <dbReference type="PROSITE" id="PS50222"/>
    </source>
</evidence>
<name>A0A1V0A8A2_9ACTN</name>
<dbReference type="KEGG" id="noa:BKM31_37555"/>
<dbReference type="AlphaFoldDB" id="A0A1V0A8A2"/>
<evidence type="ECO:0000313" key="4">
    <source>
        <dbReference type="Proteomes" id="UP000190797"/>
    </source>
</evidence>
<dbReference type="GO" id="GO:0099509">
    <property type="term" value="P:regulation of presynaptic cytosolic calcium ion concentration"/>
    <property type="evidence" value="ECO:0007669"/>
    <property type="project" value="TreeGrafter"/>
</dbReference>
<dbReference type="PANTHER" id="PTHR19972">
    <property type="entry name" value="CALBINDIN"/>
    <property type="match status" value="1"/>
</dbReference>
<dbReference type="SUPFAM" id="SSF47473">
    <property type="entry name" value="EF-hand"/>
    <property type="match status" value="1"/>
</dbReference>
<gene>
    <name evidence="3" type="ORF">BKM31_37555</name>
</gene>
<dbReference type="InterPro" id="IPR002048">
    <property type="entry name" value="EF_hand_dom"/>
</dbReference>
<dbReference type="InterPro" id="IPR051001">
    <property type="entry name" value="Calbindin_Ca-bind"/>
</dbReference>
<dbReference type="Gene3D" id="1.10.238.10">
    <property type="entry name" value="EF-hand"/>
    <property type="match status" value="1"/>
</dbReference>
<organism evidence="3 4">
    <name type="scientific">[Actinomadura] parvosata subsp. kistnae</name>
    <dbReference type="NCBI Taxonomy" id="1909395"/>
    <lineage>
        <taxon>Bacteria</taxon>
        <taxon>Bacillati</taxon>
        <taxon>Actinomycetota</taxon>
        <taxon>Actinomycetes</taxon>
        <taxon>Streptosporangiales</taxon>
        <taxon>Streptosporangiaceae</taxon>
        <taxon>Nonomuraea</taxon>
    </lineage>
</organism>
<dbReference type="PROSITE" id="PS50222">
    <property type="entry name" value="EF_HAND_2"/>
    <property type="match status" value="3"/>
</dbReference>
<accession>A0A1V0A8A2</accession>
<proteinExistence type="predicted"/>
<dbReference type="Proteomes" id="UP000190797">
    <property type="component" value="Chromosome"/>
</dbReference>
<sequence length="185" mass="20055">MQPLDLMTRKIDTCFGHLDVDGNGTIERDDLLGVGSRLVAQFGESPTSPKATAMAAGMVRFWDALCSAADVNGDGRLTPQEYRTGMTRAFVDDPTGFDRAFLPMAEALCGLLDTDGDGTVSRQEFAEFHKVMRTSVENADLAFSKLDTDGSGSLSVTELLAAMRDYYTNPDESADALGHWLFGRV</sequence>
<dbReference type="Pfam" id="PF13202">
    <property type="entry name" value="EF-hand_5"/>
    <property type="match status" value="3"/>
</dbReference>
<dbReference type="InterPro" id="IPR018247">
    <property type="entry name" value="EF_Hand_1_Ca_BS"/>
</dbReference>